<comment type="caution">
    <text evidence="9">The sequence shown here is derived from an EMBL/GenBank/DDBJ whole genome shotgun (WGS) entry which is preliminary data.</text>
</comment>
<evidence type="ECO:0000313" key="10">
    <source>
        <dbReference type="Proteomes" id="UP000790833"/>
    </source>
</evidence>
<dbReference type="GO" id="GO:0000145">
    <property type="term" value="C:exocyst"/>
    <property type="evidence" value="ECO:0007669"/>
    <property type="project" value="TreeGrafter"/>
</dbReference>
<dbReference type="InterPro" id="IPR048627">
    <property type="entry name" value="Sec10_HB"/>
</dbReference>
<dbReference type="Pfam" id="PF07393">
    <property type="entry name" value="Sec10_HB"/>
    <property type="match status" value="1"/>
</dbReference>
<accession>A0A9P7VD78</accession>
<sequence length="874" mass="100873">MNFSIYDLNDDIRKLLNLENFLEGMSVNDFVEELSKDHILKGAEVKNLEYLDPKPYIRTFEATLKELKQLGQLAAKRKVEAEREVEQYEVKHSRHVLELSQEINELTSQFKNLDGKISHVSEQVDPLGQALDKITNSRDRSRETIFLIRAYHGFFTKEKYEPLDNLINSKSYEDRLKGAKIVSNLLVLTKKIETPDLPKTTNCVKLLDKYSETMEQNLLTRFETALEEPDFETMRDIVNILFEFNGGTSVVQTFVNKNDLLDDHMMTDHNTTSNNNDNNNIFDDELFWIKLGDPHFQGEIKEQSTIMLLDKLKVAIKGHARMVQQVFTNPIPVMKKIIQRVYALMIKNKVEELLQFSLDTSLLAHLRLLNVLYVLVGDFSKDVKDFLVTNEFDSTDNELNLIIDQAFYDVFMDYLSDSAYFPREKKHLENLIYEIVQDYTLNHETSLTNRLLSIKLENMDNLEYEDGDNNGNGTTKGMNERFSFHFSERKRLNQLKTFMKSHLNDIKNRIPTSASSSGTTATTTTSGTINGNTTTTSSENNMHNTNTMDESRPIIDRSISIRGQHHPKVKNELELHLIERVLTGCFEALSRILELEPNRSPEYALEILELLLFDFGKLYVESTMEVSYDSLKLQFPKASTLTEIDFSYLEIIPQVSDALYLESSCIRKLFLPCAINSPNIKNRMVNSTNNYIQRCEISINIILADTIVLCCQRLTFLLTKQKKKDFVSDVLGEEDDTECCELISQFLTTMYESMNLSLDDISLTNTLVKVGMSLLNQLLEHYKKFPVNSTGGIILTKDVIKYQSIIDHWNIPELSESFQLLREIVNLFTVHPNLINSLIAEGQLVNLKPFTLRQYIIKRTDFNTSYLDKVFNFK</sequence>
<dbReference type="OrthoDB" id="125856at2759"/>
<dbReference type="GO" id="GO:0006893">
    <property type="term" value="P:Golgi to plasma membrane transport"/>
    <property type="evidence" value="ECO:0007669"/>
    <property type="project" value="TreeGrafter"/>
</dbReference>
<keyword evidence="4 5" id="KW-0175">Coiled coil</keyword>
<protein>
    <submittedName>
        <fullName evidence="9">Exocyst complex component 5</fullName>
    </submittedName>
</protein>
<feature type="coiled-coil region" evidence="5">
    <location>
        <begin position="64"/>
        <end position="116"/>
    </location>
</feature>
<dbReference type="Proteomes" id="UP000790833">
    <property type="component" value="Unassembled WGS sequence"/>
</dbReference>
<keyword evidence="2" id="KW-0813">Transport</keyword>
<evidence type="ECO:0000256" key="2">
    <source>
        <dbReference type="ARBA" id="ARBA00022448"/>
    </source>
</evidence>
<dbReference type="RefSeq" id="XP_043051197.1">
    <property type="nucleotide sequence ID" value="XM_043194145.1"/>
</dbReference>
<proteinExistence type="inferred from homology"/>
<feature type="compositionally biased region" description="Low complexity" evidence="6">
    <location>
        <begin position="512"/>
        <end position="547"/>
    </location>
</feature>
<evidence type="ECO:0000259" key="7">
    <source>
        <dbReference type="Pfam" id="PF07393"/>
    </source>
</evidence>
<dbReference type="GO" id="GO:0006887">
    <property type="term" value="P:exocytosis"/>
    <property type="evidence" value="ECO:0007669"/>
    <property type="project" value="UniProtKB-KW"/>
</dbReference>
<evidence type="ECO:0000256" key="3">
    <source>
        <dbReference type="ARBA" id="ARBA00022483"/>
    </source>
</evidence>
<evidence type="ECO:0000256" key="1">
    <source>
        <dbReference type="ARBA" id="ARBA00006572"/>
    </source>
</evidence>
<dbReference type="GeneID" id="66116796"/>
<evidence type="ECO:0000256" key="6">
    <source>
        <dbReference type="SAM" id="MobiDB-lite"/>
    </source>
</evidence>
<feature type="region of interest" description="Disordered" evidence="6">
    <location>
        <begin position="509"/>
        <end position="549"/>
    </location>
</feature>
<gene>
    <name evidence="9" type="primary">SEC10</name>
    <name evidence="9" type="ORF">KQ657_003422</name>
</gene>
<feature type="domain" description="Exocyst complex component Sec10-like alpha-helical bundle" evidence="7">
    <location>
        <begin position="178"/>
        <end position="871"/>
    </location>
</feature>
<reference evidence="9" key="1">
    <citation type="submission" date="2021-03" db="EMBL/GenBank/DDBJ databases">
        <authorList>
            <person name="Palmer J.M."/>
        </authorList>
    </citation>
    <scope>NUCLEOTIDE SEQUENCE</scope>
    <source>
        <strain evidence="9">ARV_011</strain>
    </source>
</reference>
<feature type="domain" description="Exocyst complex component Sec10 N-terminal" evidence="8">
    <location>
        <begin position="53"/>
        <end position="166"/>
    </location>
</feature>
<evidence type="ECO:0000256" key="5">
    <source>
        <dbReference type="SAM" id="Coils"/>
    </source>
</evidence>
<evidence type="ECO:0000313" key="9">
    <source>
        <dbReference type="EMBL" id="KAG7195652.1"/>
    </source>
</evidence>
<dbReference type="Pfam" id="PF20667">
    <property type="entry name" value="Sec10_N"/>
    <property type="match status" value="1"/>
</dbReference>
<dbReference type="AlphaFoldDB" id="A0A9P7VD78"/>
<keyword evidence="3" id="KW-0268">Exocytosis</keyword>
<dbReference type="EMBL" id="JAHMUF010000003">
    <property type="protein sequence ID" value="KAG7195652.1"/>
    <property type="molecule type" value="Genomic_DNA"/>
</dbReference>
<evidence type="ECO:0000259" key="8">
    <source>
        <dbReference type="Pfam" id="PF20667"/>
    </source>
</evidence>
<dbReference type="PANTHER" id="PTHR12100">
    <property type="entry name" value="SEC10"/>
    <property type="match status" value="1"/>
</dbReference>
<organism evidence="9 10">
    <name type="scientific">Scheffersomyces spartinae</name>
    <dbReference type="NCBI Taxonomy" id="45513"/>
    <lineage>
        <taxon>Eukaryota</taxon>
        <taxon>Fungi</taxon>
        <taxon>Dikarya</taxon>
        <taxon>Ascomycota</taxon>
        <taxon>Saccharomycotina</taxon>
        <taxon>Pichiomycetes</taxon>
        <taxon>Debaryomycetaceae</taxon>
        <taxon>Scheffersomyces</taxon>
    </lineage>
</organism>
<evidence type="ECO:0000256" key="4">
    <source>
        <dbReference type="ARBA" id="ARBA00023054"/>
    </source>
</evidence>
<name>A0A9P7VD78_9ASCO</name>
<keyword evidence="10" id="KW-1185">Reference proteome</keyword>
<dbReference type="InterPro" id="IPR009976">
    <property type="entry name" value="Sec10-like"/>
</dbReference>
<dbReference type="PANTHER" id="PTHR12100:SF0">
    <property type="entry name" value="EXOCYST COMPLEX COMPONENT 5"/>
    <property type="match status" value="1"/>
</dbReference>
<comment type="similarity">
    <text evidence="1">Belongs to the SEC10 family.</text>
</comment>
<dbReference type="InterPro" id="IPR048625">
    <property type="entry name" value="Sec10_N"/>
</dbReference>